<feature type="chain" id="PRO_5004590887" description="Lipid-binding serum glycoprotein N-terminal domain-containing protein" evidence="1">
    <location>
        <begin position="25"/>
        <end position="261"/>
    </location>
</feature>
<dbReference type="HOGENOM" id="CLU_1031812_0_0_1"/>
<evidence type="ECO:0000256" key="1">
    <source>
        <dbReference type="SAM" id="SignalP"/>
    </source>
</evidence>
<reference evidence="3" key="1">
    <citation type="submission" date="2011-08" db="EMBL/GenBank/DDBJ databases">
        <authorList>
            <person name="Rombauts S."/>
        </authorList>
    </citation>
    <scope>NUCLEOTIDE SEQUENCE</scope>
    <source>
        <strain evidence="3">London</strain>
    </source>
</reference>
<dbReference type="Proteomes" id="UP000015104">
    <property type="component" value="Unassembled WGS sequence"/>
</dbReference>
<dbReference type="EMBL" id="CAEY01001145">
    <property type="status" value="NOT_ANNOTATED_CDS"/>
    <property type="molecule type" value="Genomic_DNA"/>
</dbReference>
<keyword evidence="1" id="KW-0732">Signal</keyword>
<evidence type="ECO:0000313" key="2">
    <source>
        <dbReference type="EnsemblMetazoa" id="tetur03g08490.1"/>
    </source>
</evidence>
<accession>T1K0P0</accession>
<dbReference type="Gene3D" id="3.15.10.30">
    <property type="entry name" value="Haemolymph juvenile hormone binding protein"/>
    <property type="match status" value="1"/>
</dbReference>
<reference evidence="2" key="2">
    <citation type="submission" date="2015-06" db="UniProtKB">
        <authorList>
            <consortium name="EnsemblMetazoa"/>
        </authorList>
    </citation>
    <scope>IDENTIFICATION</scope>
</reference>
<evidence type="ECO:0000313" key="3">
    <source>
        <dbReference type="Proteomes" id="UP000015104"/>
    </source>
</evidence>
<evidence type="ECO:0008006" key="4">
    <source>
        <dbReference type="Google" id="ProtNLM"/>
    </source>
</evidence>
<dbReference type="InterPro" id="IPR038606">
    <property type="entry name" value="To_sf"/>
</dbReference>
<organism evidence="2 3">
    <name type="scientific">Tetranychus urticae</name>
    <name type="common">Two-spotted spider mite</name>
    <dbReference type="NCBI Taxonomy" id="32264"/>
    <lineage>
        <taxon>Eukaryota</taxon>
        <taxon>Metazoa</taxon>
        <taxon>Ecdysozoa</taxon>
        <taxon>Arthropoda</taxon>
        <taxon>Chelicerata</taxon>
        <taxon>Arachnida</taxon>
        <taxon>Acari</taxon>
        <taxon>Acariformes</taxon>
        <taxon>Trombidiformes</taxon>
        <taxon>Prostigmata</taxon>
        <taxon>Eleutherengona</taxon>
        <taxon>Raphignathae</taxon>
        <taxon>Tetranychoidea</taxon>
        <taxon>Tetranychidae</taxon>
        <taxon>Tetranychus</taxon>
    </lineage>
</organism>
<dbReference type="STRING" id="32264.T1K0P0"/>
<keyword evidence="3" id="KW-1185">Reference proteome</keyword>
<dbReference type="AlphaFoldDB" id="T1K0P0"/>
<dbReference type="EnsemblMetazoa" id="tetur03g08490.1">
    <property type="protein sequence ID" value="tetur03g08490.1"/>
    <property type="gene ID" value="tetur03g08490"/>
</dbReference>
<dbReference type="Pfam" id="PF06585">
    <property type="entry name" value="JHBP"/>
    <property type="match status" value="1"/>
</dbReference>
<sequence>MFRSQVKSMFLVLIWTLLCTSLNSLSIPSSSDSLSMPPMLSNQVQSLVMSSFEAYRRLLRDSGEIQDFLREKMCLPQMTPVSRLDPLPLTDVLTLEDCDPITPEVGRLVTTINNIRFYGLSDFRVETVETSGSYLHFRHKVPKLDSRANYTVDYHLFGSIPLRISQGEIRSTIVNAHINGTFQMFPDVFRSWFRVSHLGIQTACHEPMDLTVYPEYTITDRFVVDRQKIDKFSDAMRSILPKVGDYLKFTYSKAAELKSKA</sequence>
<name>T1K0P0_TETUR</name>
<dbReference type="InterPro" id="IPR010562">
    <property type="entry name" value="Haemolymph_juvenile_hormone-bd"/>
</dbReference>
<feature type="signal peptide" evidence="1">
    <location>
        <begin position="1"/>
        <end position="24"/>
    </location>
</feature>
<protein>
    <recommendedName>
        <fullName evidence="4">Lipid-binding serum glycoprotein N-terminal domain-containing protein</fullName>
    </recommendedName>
</protein>
<proteinExistence type="predicted"/>